<name>A0A0F9LYD3_9ZZZZ</name>
<comment type="caution">
    <text evidence="2">The sequence shown here is derived from an EMBL/GenBank/DDBJ whole genome shotgun (WGS) entry which is preliminary data.</text>
</comment>
<keyword evidence="1" id="KW-1133">Transmembrane helix</keyword>
<proteinExistence type="predicted"/>
<protein>
    <submittedName>
        <fullName evidence="2">Uncharacterized protein</fullName>
    </submittedName>
</protein>
<sequence>MSQADWNTTDRVLYGIMCSGIALWAIATFIEACRTRPKVQMMVLSIKQPAIPGPDESDESSSAAE</sequence>
<evidence type="ECO:0000313" key="2">
    <source>
        <dbReference type="EMBL" id="KKM69345.1"/>
    </source>
</evidence>
<gene>
    <name evidence="2" type="ORF">LCGC14_1451710</name>
</gene>
<organism evidence="2">
    <name type="scientific">marine sediment metagenome</name>
    <dbReference type="NCBI Taxonomy" id="412755"/>
    <lineage>
        <taxon>unclassified sequences</taxon>
        <taxon>metagenomes</taxon>
        <taxon>ecological metagenomes</taxon>
    </lineage>
</organism>
<keyword evidence="1" id="KW-0472">Membrane</keyword>
<keyword evidence="1" id="KW-0812">Transmembrane</keyword>
<dbReference type="EMBL" id="LAZR01010005">
    <property type="protein sequence ID" value="KKM69345.1"/>
    <property type="molecule type" value="Genomic_DNA"/>
</dbReference>
<reference evidence="2" key="1">
    <citation type="journal article" date="2015" name="Nature">
        <title>Complex archaea that bridge the gap between prokaryotes and eukaryotes.</title>
        <authorList>
            <person name="Spang A."/>
            <person name="Saw J.H."/>
            <person name="Jorgensen S.L."/>
            <person name="Zaremba-Niedzwiedzka K."/>
            <person name="Martijn J."/>
            <person name="Lind A.E."/>
            <person name="van Eijk R."/>
            <person name="Schleper C."/>
            <person name="Guy L."/>
            <person name="Ettema T.J."/>
        </authorList>
    </citation>
    <scope>NUCLEOTIDE SEQUENCE</scope>
</reference>
<evidence type="ECO:0000256" key="1">
    <source>
        <dbReference type="SAM" id="Phobius"/>
    </source>
</evidence>
<accession>A0A0F9LYD3</accession>
<feature type="transmembrane region" description="Helical" evidence="1">
    <location>
        <begin position="12"/>
        <end position="32"/>
    </location>
</feature>
<dbReference type="AlphaFoldDB" id="A0A0F9LYD3"/>